<keyword evidence="1" id="KW-0472">Membrane</keyword>
<evidence type="ECO:0000256" key="1">
    <source>
        <dbReference type="SAM" id="Phobius"/>
    </source>
</evidence>
<dbReference type="PATRIC" id="fig|1341157.4.peg.2205"/>
<name>W7UMH8_RUMFL</name>
<accession>W7UMH8</accession>
<sequence length="206" mass="23721">MHDRLNTGFKNCLFGNLLFIAFGLVCLLYYNVYSPDSAFSKLIEIIAYACEFGGFALLLWGHWLFITAARFRMLMKVSYLLYIILEAVMMIFELNSYQISFYKPYSLLLAIVHASVSGFVCLTFLQLDPNKKKLELSVVICIAIIFAGMLGNILGLRIYFSIIVNGIAYSILYYFIIRHIKREEIEIDCHGDKARVAEYKSTFFDE</sequence>
<dbReference type="Proteomes" id="UP000019365">
    <property type="component" value="Unassembled WGS sequence"/>
</dbReference>
<feature type="transmembrane region" description="Helical" evidence="1">
    <location>
        <begin position="134"/>
        <end position="152"/>
    </location>
</feature>
<feature type="transmembrane region" description="Helical" evidence="1">
    <location>
        <begin position="158"/>
        <end position="177"/>
    </location>
</feature>
<evidence type="ECO:0000313" key="2">
    <source>
        <dbReference type="EMBL" id="EWM52749.1"/>
    </source>
</evidence>
<evidence type="ECO:0000313" key="3">
    <source>
        <dbReference type="Proteomes" id="UP000019365"/>
    </source>
</evidence>
<dbReference type="AlphaFoldDB" id="W7UMH8"/>
<reference evidence="2 3" key="1">
    <citation type="journal article" date="2014" name="PLoS ONE">
        <title>Rumen cellulosomics: divergent fiber-degrading strategies revealed by comparative genome-wide analysis of six ruminococcal strains.</title>
        <authorList>
            <person name="Dassa B."/>
            <person name="Borovok I."/>
            <person name="Ruimy-Israeli V."/>
            <person name="Lamed R."/>
            <person name="Flint H.J."/>
            <person name="Duncan S.H."/>
            <person name="Henrissat B."/>
            <person name="Coutinho P."/>
            <person name="Morrison M."/>
            <person name="Mosoni P."/>
            <person name="Yeoman C.J."/>
            <person name="White B.A."/>
            <person name="Bayer E.A."/>
        </authorList>
    </citation>
    <scope>NUCLEOTIDE SEQUENCE [LARGE SCALE GENOMIC DNA]</scope>
    <source>
        <strain evidence="2 3">007c</strain>
    </source>
</reference>
<organism evidence="2 3">
    <name type="scientific">Ruminococcus flavefaciens 007c</name>
    <dbReference type="NCBI Taxonomy" id="1341157"/>
    <lineage>
        <taxon>Bacteria</taxon>
        <taxon>Bacillati</taxon>
        <taxon>Bacillota</taxon>
        <taxon>Clostridia</taxon>
        <taxon>Eubacteriales</taxon>
        <taxon>Oscillospiraceae</taxon>
        <taxon>Ruminococcus</taxon>
    </lineage>
</organism>
<keyword evidence="1" id="KW-1133">Transmembrane helix</keyword>
<keyword evidence="3" id="KW-1185">Reference proteome</keyword>
<dbReference type="eggNOG" id="ENOG5030TPX">
    <property type="taxonomic scope" value="Bacteria"/>
</dbReference>
<keyword evidence="1" id="KW-0812">Transmembrane</keyword>
<feature type="transmembrane region" description="Helical" evidence="1">
    <location>
        <begin position="45"/>
        <end position="67"/>
    </location>
</feature>
<feature type="transmembrane region" description="Helical" evidence="1">
    <location>
        <begin position="79"/>
        <end position="99"/>
    </location>
</feature>
<dbReference type="OrthoDB" id="1819753at2"/>
<dbReference type="EMBL" id="ATAX01000028">
    <property type="protein sequence ID" value="EWM52749.1"/>
    <property type="molecule type" value="Genomic_DNA"/>
</dbReference>
<feature type="transmembrane region" description="Helical" evidence="1">
    <location>
        <begin position="105"/>
        <end position="127"/>
    </location>
</feature>
<gene>
    <name evidence="2" type="ORF">RF007C_14045</name>
</gene>
<comment type="caution">
    <text evidence="2">The sequence shown here is derived from an EMBL/GenBank/DDBJ whole genome shotgun (WGS) entry which is preliminary data.</text>
</comment>
<protein>
    <submittedName>
        <fullName evidence="2">Uncharacterized protein</fullName>
    </submittedName>
</protein>
<proteinExistence type="predicted"/>
<feature type="transmembrane region" description="Helical" evidence="1">
    <location>
        <begin position="12"/>
        <end position="33"/>
    </location>
</feature>
<dbReference type="RefSeq" id="WP_019680138.1">
    <property type="nucleotide sequence ID" value="NZ_ATAX01000028.1"/>
</dbReference>